<evidence type="ECO:0000256" key="1">
    <source>
        <dbReference type="SAM" id="MobiDB-lite"/>
    </source>
</evidence>
<proteinExistence type="predicted"/>
<dbReference type="RefSeq" id="WP_192848145.1">
    <property type="nucleotide sequence ID" value="NZ_JADAQV010000001.1"/>
</dbReference>
<accession>A0ABR9MMX9</accession>
<reference evidence="2 3" key="1">
    <citation type="submission" date="2020-09" db="EMBL/GenBank/DDBJ databases">
        <title>Bombella mellium and Bombella favum sp. nov., two novel species isolated from honey of Apis mellifera.</title>
        <authorList>
            <person name="Hilgarth M."/>
            <person name="Redwitz J."/>
            <person name="Ehrmann M.A."/>
            <person name="Vogel R.F."/>
            <person name="Jakob F."/>
        </authorList>
    </citation>
    <scope>NUCLEOTIDE SEQUENCE [LARGE SCALE GENOMIC DNA]</scope>
    <source>
        <strain evidence="2 3">MRM1</strain>
    </source>
</reference>
<evidence type="ECO:0008006" key="4">
    <source>
        <dbReference type="Google" id="ProtNLM"/>
    </source>
</evidence>
<dbReference type="Proteomes" id="UP000599085">
    <property type="component" value="Unassembled WGS sequence"/>
</dbReference>
<comment type="caution">
    <text evidence="2">The sequence shown here is derived from an EMBL/GenBank/DDBJ whole genome shotgun (WGS) entry which is preliminary data.</text>
</comment>
<name>A0ABR9MMX9_9PROT</name>
<protein>
    <recommendedName>
        <fullName evidence="4">Zinc ribbon domain-containing protein</fullName>
    </recommendedName>
</protein>
<dbReference type="EMBL" id="JADAQV010000001">
    <property type="protein sequence ID" value="MBE1723208.1"/>
    <property type="molecule type" value="Genomic_DNA"/>
</dbReference>
<evidence type="ECO:0000313" key="3">
    <source>
        <dbReference type="Proteomes" id="UP000599085"/>
    </source>
</evidence>
<feature type="region of interest" description="Disordered" evidence="1">
    <location>
        <begin position="1"/>
        <end position="21"/>
    </location>
</feature>
<gene>
    <name evidence="2" type="ORF">IGM82_02085</name>
</gene>
<sequence>MSDNENQKPEDMSSDEERREIEEFNRKHHKFVEFTKKVGVKDECPCCGQSVNKIFLGYRSQMPVVPVSTLGKYYPAYAGACTNCGFVSTFFAPVVDKKIQEDESSE</sequence>
<organism evidence="2 3">
    <name type="scientific">Bombella apis</name>
    <dbReference type="NCBI Taxonomy" id="1785988"/>
    <lineage>
        <taxon>Bacteria</taxon>
        <taxon>Pseudomonadati</taxon>
        <taxon>Pseudomonadota</taxon>
        <taxon>Alphaproteobacteria</taxon>
        <taxon>Acetobacterales</taxon>
        <taxon>Acetobacteraceae</taxon>
        <taxon>Bombella</taxon>
    </lineage>
</organism>
<keyword evidence="3" id="KW-1185">Reference proteome</keyword>
<evidence type="ECO:0000313" key="2">
    <source>
        <dbReference type="EMBL" id="MBE1723208.1"/>
    </source>
</evidence>